<reference evidence="3" key="1">
    <citation type="submission" date="2022-11" db="UniProtKB">
        <authorList>
            <consortium name="WormBaseParasite"/>
        </authorList>
    </citation>
    <scope>IDENTIFICATION</scope>
</reference>
<sequence>MSNQRGAAQRLSATPSDEISHLQSEMARLAAHVARLTAQQTAPPPRNLTSSMTLSMHVQNAGDCLSGAHLQMCSYHRPCTHNDANCWAQHLKSASPINAATNRASHCYFCRMRVHLTDRCKRPCLHSGTLRVHRARACPNRILTLPAAAVVSAPTPLSALLLPPLKYARLVNINPSTTQKRTGNISLIASYRPTEDTLAPPDHFIAQGPMPGSPTDSPLEVVGQLESMNLMAALWILGPKVARRVLKFIADGIICATQVDKILLNSEPLSSAVIAVSRAVEEVSGNTRPTAVVAASPSTTTTGAQTQMAIAQQQPVANAFEETLHAFNNDISIIEASPFPMATPPWSTKIGVLHEVHPCRGLVIDFPGEDLVSSDDDNKE</sequence>
<evidence type="ECO:0000256" key="1">
    <source>
        <dbReference type="SAM" id="MobiDB-lite"/>
    </source>
</evidence>
<keyword evidence="2" id="KW-1185">Reference proteome</keyword>
<feature type="region of interest" description="Disordered" evidence="1">
    <location>
        <begin position="1"/>
        <end position="21"/>
    </location>
</feature>
<evidence type="ECO:0000313" key="3">
    <source>
        <dbReference type="WBParaSite" id="nRc.2.0.1.t38352-RA"/>
    </source>
</evidence>
<dbReference type="Proteomes" id="UP000887565">
    <property type="component" value="Unplaced"/>
</dbReference>
<dbReference type="AlphaFoldDB" id="A0A915KHY0"/>
<protein>
    <submittedName>
        <fullName evidence="3">Uncharacterized protein</fullName>
    </submittedName>
</protein>
<name>A0A915KHY0_ROMCU</name>
<accession>A0A915KHY0</accession>
<evidence type="ECO:0000313" key="2">
    <source>
        <dbReference type="Proteomes" id="UP000887565"/>
    </source>
</evidence>
<dbReference type="WBParaSite" id="nRc.2.0.1.t38352-RA">
    <property type="protein sequence ID" value="nRc.2.0.1.t38352-RA"/>
    <property type="gene ID" value="nRc.2.0.1.g38352"/>
</dbReference>
<proteinExistence type="predicted"/>
<organism evidence="2 3">
    <name type="scientific">Romanomermis culicivorax</name>
    <name type="common">Nematode worm</name>
    <dbReference type="NCBI Taxonomy" id="13658"/>
    <lineage>
        <taxon>Eukaryota</taxon>
        <taxon>Metazoa</taxon>
        <taxon>Ecdysozoa</taxon>
        <taxon>Nematoda</taxon>
        <taxon>Enoplea</taxon>
        <taxon>Dorylaimia</taxon>
        <taxon>Mermithida</taxon>
        <taxon>Mermithoidea</taxon>
        <taxon>Mermithidae</taxon>
        <taxon>Romanomermis</taxon>
    </lineage>
</organism>